<evidence type="ECO:0008006" key="3">
    <source>
        <dbReference type="Google" id="ProtNLM"/>
    </source>
</evidence>
<dbReference type="AlphaFoldDB" id="A0A2N9H544"/>
<organism evidence="2">
    <name type="scientific">Fagus sylvatica</name>
    <name type="common">Beechnut</name>
    <dbReference type="NCBI Taxonomy" id="28930"/>
    <lineage>
        <taxon>Eukaryota</taxon>
        <taxon>Viridiplantae</taxon>
        <taxon>Streptophyta</taxon>
        <taxon>Embryophyta</taxon>
        <taxon>Tracheophyta</taxon>
        <taxon>Spermatophyta</taxon>
        <taxon>Magnoliopsida</taxon>
        <taxon>eudicotyledons</taxon>
        <taxon>Gunneridae</taxon>
        <taxon>Pentapetalae</taxon>
        <taxon>rosids</taxon>
        <taxon>fabids</taxon>
        <taxon>Fagales</taxon>
        <taxon>Fagaceae</taxon>
        <taxon>Fagus</taxon>
    </lineage>
</organism>
<reference evidence="2" key="1">
    <citation type="submission" date="2018-02" db="EMBL/GenBank/DDBJ databases">
        <authorList>
            <person name="Cohen D.B."/>
            <person name="Kent A.D."/>
        </authorList>
    </citation>
    <scope>NUCLEOTIDE SEQUENCE</scope>
</reference>
<feature type="transmembrane region" description="Helical" evidence="1">
    <location>
        <begin position="12"/>
        <end position="38"/>
    </location>
</feature>
<dbReference type="EMBL" id="OIVN01002817">
    <property type="protein sequence ID" value="SPD06674.1"/>
    <property type="molecule type" value="Genomic_DNA"/>
</dbReference>
<keyword evidence="1" id="KW-0472">Membrane</keyword>
<evidence type="ECO:0000256" key="1">
    <source>
        <dbReference type="SAM" id="Phobius"/>
    </source>
</evidence>
<proteinExistence type="predicted"/>
<keyword evidence="1" id="KW-1133">Transmembrane helix</keyword>
<evidence type="ECO:0000313" key="2">
    <source>
        <dbReference type="EMBL" id="SPD06674.1"/>
    </source>
</evidence>
<accession>A0A2N9H544</accession>
<gene>
    <name evidence="2" type="ORF">FSB_LOCUS34556</name>
</gene>
<name>A0A2N9H544_FAGSY</name>
<keyword evidence="1" id="KW-0812">Transmembrane</keyword>
<feature type="transmembrane region" description="Helical" evidence="1">
    <location>
        <begin position="44"/>
        <end position="64"/>
    </location>
</feature>
<sequence>MEFCWFVVADGGVLLNFLWAFVGLWWLVVGLLLILWWVLWWVTMALPMGVLSGGCGCCVWWLWLRLKLVWLLVIADGQL</sequence>
<protein>
    <recommendedName>
        <fullName evidence="3">Transmembrane protein</fullName>
    </recommendedName>
</protein>